<evidence type="ECO:0000256" key="2">
    <source>
        <dbReference type="ARBA" id="ARBA00023125"/>
    </source>
</evidence>
<evidence type="ECO:0000256" key="1">
    <source>
        <dbReference type="ARBA" id="ARBA00023015"/>
    </source>
</evidence>
<dbReference type="InterPro" id="IPR039422">
    <property type="entry name" value="MarR/SlyA-like"/>
</dbReference>
<dbReference type="Pfam" id="PF12802">
    <property type="entry name" value="MarR_2"/>
    <property type="match status" value="1"/>
</dbReference>
<dbReference type="PROSITE" id="PS50995">
    <property type="entry name" value="HTH_MARR_2"/>
    <property type="match status" value="1"/>
</dbReference>
<dbReference type="InterPro" id="IPR036390">
    <property type="entry name" value="WH_DNA-bd_sf"/>
</dbReference>
<gene>
    <name evidence="5" type="ORF">QRX60_39905</name>
</gene>
<dbReference type="SMART" id="SM00347">
    <property type="entry name" value="HTH_MARR"/>
    <property type="match status" value="1"/>
</dbReference>
<keyword evidence="3" id="KW-0804">Transcription</keyword>
<evidence type="ECO:0000313" key="5">
    <source>
        <dbReference type="EMBL" id="WIY00166.1"/>
    </source>
</evidence>
<dbReference type="KEGG" id="amog:QRX60_39905"/>
<protein>
    <submittedName>
        <fullName evidence="5">MarR family transcriptional regulator</fullName>
    </submittedName>
</protein>
<dbReference type="GO" id="GO:0003677">
    <property type="term" value="F:DNA binding"/>
    <property type="evidence" value="ECO:0007669"/>
    <property type="project" value="UniProtKB-KW"/>
</dbReference>
<dbReference type="EMBL" id="CP127295">
    <property type="protein sequence ID" value="WIY00166.1"/>
    <property type="molecule type" value="Genomic_DNA"/>
</dbReference>
<evidence type="ECO:0000256" key="3">
    <source>
        <dbReference type="ARBA" id="ARBA00023163"/>
    </source>
</evidence>
<dbReference type="InterPro" id="IPR023187">
    <property type="entry name" value="Tscrpt_reg_MarR-type_CS"/>
</dbReference>
<keyword evidence="6" id="KW-1185">Reference proteome</keyword>
<dbReference type="PROSITE" id="PS01117">
    <property type="entry name" value="HTH_MARR_1"/>
    <property type="match status" value="1"/>
</dbReference>
<evidence type="ECO:0000313" key="6">
    <source>
        <dbReference type="Proteomes" id="UP001239397"/>
    </source>
</evidence>
<feature type="domain" description="HTH marR-type" evidence="4">
    <location>
        <begin position="13"/>
        <end position="142"/>
    </location>
</feature>
<keyword evidence="1" id="KW-0805">Transcription regulation</keyword>
<name>A0A9Y2NBZ7_9PSEU</name>
<dbReference type="GO" id="GO:0003700">
    <property type="term" value="F:DNA-binding transcription factor activity"/>
    <property type="evidence" value="ECO:0007669"/>
    <property type="project" value="InterPro"/>
</dbReference>
<evidence type="ECO:0000259" key="4">
    <source>
        <dbReference type="PROSITE" id="PS50995"/>
    </source>
</evidence>
<dbReference type="SUPFAM" id="SSF46785">
    <property type="entry name" value="Winged helix' DNA-binding domain"/>
    <property type="match status" value="1"/>
</dbReference>
<dbReference type="PANTHER" id="PTHR33164">
    <property type="entry name" value="TRANSCRIPTIONAL REGULATOR, MARR FAMILY"/>
    <property type="match status" value="1"/>
</dbReference>
<keyword evidence="2" id="KW-0238">DNA-binding</keyword>
<dbReference type="PANTHER" id="PTHR33164:SF43">
    <property type="entry name" value="HTH-TYPE TRANSCRIPTIONAL REPRESSOR YETL"/>
    <property type="match status" value="1"/>
</dbReference>
<dbReference type="InterPro" id="IPR000835">
    <property type="entry name" value="HTH_MarR-typ"/>
</dbReference>
<dbReference type="RefSeq" id="WP_285996637.1">
    <property type="nucleotide sequence ID" value="NZ_CP127295.1"/>
</dbReference>
<reference evidence="5 6" key="1">
    <citation type="submission" date="2023-06" db="EMBL/GenBank/DDBJ databases">
        <authorList>
            <person name="Oyuntsetseg B."/>
            <person name="Kim S.B."/>
        </authorList>
    </citation>
    <scope>NUCLEOTIDE SEQUENCE [LARGE SCALE GENOMIC DNA]</scope>
    <source>
        <strain evidence="5 6">4-36</strain>
    </source>
</reference>
<dbReference type="GO" id="GO:0006950">
    <property type="term" value="P:response to stress"/>
    <property type="evidence" value="ECO:0007669"/>
    <property type="project" value="TreeGrafter"/>
</dbReference>
<dbReference type="Gene3D" id="1.10.10.10">
    <property type="entry name" value="Winged helix-like DNA-binding domain superfamily/Winged helix DNA-binding domain"/>
    <property type="match status" value="1"/>
</dbReference>
<dbReference type="Proteomes" id="UP001239397">
    <property type="component" value="Chromosome"/>
</dbReference>
<accession>A0A9Y2NBZ7</accession>
<proteinExistence type="predicted"/>
<sequence>MTVTTTPEPDLSTWPTGRLLAVAARLVEHRWAAVLDGMGLTHAGLIALHTLRDGPLPQRTLAQRCQVTDQTMSRTLDRLAKAGFVARAPDPADGRRHLTRLTPSGRAVHERAVRAEPALLGVLGEDDAFRAGLLDVITRLSAADRDQPVT</sequence>
<dbReference type="InterPro" id="IPR036388">
    <property type="entry name" value="WH-like_DNA-bd_sf"/>
</dbReference>
<dbReference type="AlphaFoldDB" id="A0A9Y2NBZ7"/>
<organism evidence="5 6">
    <name type="scientific">Amycolatopsis mongoliensis</name>
    <dbReference type="NCBI Taxonomy" id="715475"/>
    <lineage>
        <taxon>Bacteria</taxon>
        <taxon>Bacillati</taxon>
        <taxon>Actinomycetota</taxon>
        <taxon>Actinomycetes</taxon>
        <taxon>Pseudonocardiales</taxon>
        <taxon>Pseudonocardiaceae</taxon>
        <taxon>Amycolatopsis</taxon>
    </lineage>
</organism>